<feature type="region of interest" description="Disordered" evidence="1">
    <location>
        <begin position="427"/>
        <end position="465"/>
    </location>
</feature>
<dbReference type="Proteomes" id="UP000694941">
    <property type="component" value="Unplaced"/>
</dbReference>
<dbReference type="InterPro" id="IPR036691">
    <property type="entry name" value="Endo/exonu/phosph_ase_sf"/>
</dbReference>
<dbReference type="Gene3D" id="3.60.10.10">
    <property type="entry name" value="Endonuclease/exonuclease/phosphatase"/>
    <property type="match status" value="1"/>
</dbReference>
<evidence type="ECO:0000256" key="1">
    <source>
        <dbReference type="SAM" id="MobiDB-lite"/>
    </source>
</evidence>
<organism evidence="2 3">
    <name type="scientific">Limulus polyphemus</name>
    <name type="common">Atlantic horseshoe crab</name>
    <dbReference type="NCBI Taxonomy" id="6850"/>
    <lineage>
        <taxon>Eukaryota</taxon>
        <taxon>Metazoa</taxon>
        <taxon>Ecdysozoa</taxon>
        <taxon>Arthropoda</taxon>
        <taxon>Chelicerata</taxon>
        <taxon>Merostomata</taxon>
        <taxon>Xiphosura</taxon>
        <taxon>Limulidae</taxon>
        <taxon>Limulus</taxon>
    </lineage>
</organism>
<dbReference type="RefSeq" id="XP_013775841.1">
    <property type="nucleotide sequence ID" value="XM_013920387.1"/>
</dbReference>
<dbReference type="GeneID" id="106460661"/>
<evidence type="ECO:0000313" key="2">
    <source>
        <dbReference type="Proteomes" id="UP000694941"/>
    </source>
</evidence>
<evidence type="ECO:0000313" key="3">
    <source>
        <dbReference type="RefSeq" id="XP_013775841.1"/>
    </source>
</evidence>
<keyword evidence="2" id="KW-1185">Reference proteome</keyword>
<accession>A0ABM1B6L1</accession>
<reference evidence="3" key="1">
    <citation type="submission" date="2025-08" db="UniProtKB">
        <authorList>
            <consortium name="RefSeq"/>
        </authorList>
    </citation>
    <scope>IDENTIFICATION</scope>
    <source>
        <tissue evidence="3">Muscle</tissue>
    </source>
</reference>
<dbReference type="CDD" id="cd09076">
    <property type="entry name" value="L1-EN"/>
    <property type="match status" value="1"/>
</dbReference>
<proteinExistence type="predicted"/>
<dbReference type="SUPFAM" id="SSF56219">
    <property type="entry name" value="DNase I-like"/>
    <property type="match status" value="1"/>
</dbReference>
<feature type="compositionally biased region" description="Pro residues" evidence="1">
    <location>
        <begin position="431"/>
        <end position="444"/>
    </location>
</feature>
<gene>
    <name evidence="3" type="primary">LOC106460661</name>
</gene>
<name>A0ABM1B6L1_LIMPO</name>
<sequence>MRTGESLWEASSPTSFLMTKAKTRIETWNTRTLYENGKSAKVASEMRRYNIKVLGLYETRWNGSGQTRLSSGETIVYSGHEDVDHDHTQGVTLILASEATRAMMAWEPVSARLMSARFNSKGRKITIIQCYTKVGDDNTDRELIMGRHGVGTCNENGELFIDCCSFNDLVIGGTIYPHRKIHKTTWTPPNGKTDNQIDHFTIDRKWRRSLLDVRARRGADAASDHQLLVATLKTKLISSCDSSGRPHHKFNIQFLKDGKKKEEFNCEVRNSFEALTDLVEETIENHWAELQKTWKTACTKVLGKRQREQKEWMSKETWEKIERRRKLKQKINRCQDQQVKGDLRAEYWETNRELKRIARHDKRQCIQGLTEEAEAAASQNNMKRLYEITRALSRKSFNLRKPVKDKQGRTITSDVEQRAQWVEHFEEILNRPPPPAPPDIPPAEEPYMSKPTHQPRQKSSKPSSP</sequence>
<protein>
    <submittedName>
        <fullName evidence="3">Craniofacial development protein 2-like</fullName>
    </submittedName>
</protein>